<geneLocation type="plasmid" evidence="7">
    <name>pLM20P4</name>
</geneLocation>
<protein>
    <recommendedName>
        <fullName evidence="3">UDP-glucose 4-epimerase</fullName>
    </recommendedName>
    <alternativeName>
        <fullName evidence="5">Galactowaldenase</fullName>
    </alternativeName>
    <alternativeName>
        <fullName evidence="4">UDP-galactose 4-epimerase</fullName>
    </alternativeName>
</protein>
<proteinExistence type="inferred from homology"/>
<dbReference type="PANTHER" id="PTHR43725">
    <property type="entry name" value="UDP-GLUCOSE 4-EPIMERASE"/>
    <property type="match status" value="1"/>
</dbReference>
<dbReference type="Pfam" id="PF01370">
    <property type="entry name" value="Epimerase"/>
    <property type="match status" value="1"/>
</dbReference>
<dbReference type="InterPro" id="IPR036291">
    <property type="entry name" value="NAD(P)-bd_dom_sf"/>
</dbReference>
<evidence type="ECO:0000256" key="5">
    <source>
        <dbReference type="ARBA" id="ARBA00033067"/>
    </source>
</evidence>
<gene>
    <name evidence="7" type="ORF">pLM20P4_p5</name>
</gene>
<evidence type="ECO:0000256" key="3">
    <source>
        <dbReference type="ARBA" id="ARBA00018569"/>
    </source>
</evidence>
<evidence type="ECO:0000256" key="1">
    <source>
        <dbReference type="ARBA" id="ARBA00004947"/>
    </source>
</evidence>
<dbReference type="Gene3D" id="3.40.50.720">
    <property type="entry name" value="NAD(P)-binding Rossmann-like Domain"/>
    <property type="match status" value="1"/>
</dbReference>
<evidence type="ECO:0000259" key="6">
    <source>
        <dbReference type="Pfam" id="PF01370"/>
    </source>
</evidence>
<comment type="pathway">
    <text evidence="1">Carbohydrate metabolism; galactose metabolism.</text>
</comment>
<name>A0A0D5A0R7_9RHOB</name>
<sequence length="325" mass="35750">MHPALSTSEGVSNDMTRTLVIGGCGFIGSHIVDKLLERGHLVRVLDMRPELYRLPLLGVEYVMGSFCDEATLEAALQDVDSVVHTASTTVPSTANLDPIHDIGTNLISTVRLLQVMREKSIKRLVFLSSGGTVYGIPQADMVTEDHPQNPISSYGIVKLAIERYLHMEQHLHGLEYVALRASNPYGPRQGQLGLQGIIGNYLWKVSKGEQIEVWGDGSIIRDFIHVQDLAELAALTVKAPICGFFNAGSGQGTSVNQIVSLTAKVTGQNLQPIYKPGRGFDVPRIILDITRIRQATDWSPVITLEEGFRDSWNWIHHHKQVSAVA</sequence>
<evidence type="ECO:0000256" key="2">
    <source>
        <dbReference type="ARBA" id="ARBA00007637"/>
    </source>
</evidence>
<evidence type="ECO:0000313" key="7">
    <source>
        <dbReference type="EMBL" id="AJW30077.1"/>
    </source>
</evidence>
<keyword evidence="7" id="KW-0614">Plasmid</keyword>
<evidence type="ECO:0000256" key="4">
    <source>
        <dbReference type="ARBA" id="ARBA00031367"/>
    </source>
</evidence>
<feature type="domain" description="NAD-dependent epimerase/dehydratase" evidence="6">
    <location>
        <begin position="19"/>
        <end position="239"/>
    </location>
</feature>
<dbReference type="SUPFAM" id="SSF51735">
    <property type="entry name" value="NAD(P)-binding Rossmann-fold domains"/>
    <property type="match status" value="1"/>
</dbReference>
<dbReference type="AlphaFoldDB" id="A0A0D5A0R7"/>
<accession>A0A0D5A0R7</accession>
<reference evidence="7" key="1">
    <citation type="submission" date="2014-09" db="EMBL/GenBank/DDBJ databases">
        <title>The mobilome of the heavy metals and metalloids hypertolerant bacteria from the Lubin copper mine (Poland).</title>
        <authorList>
            <person name="Dziewit L."/>
            <person name="Bartosik D."/>
        </authorList>
    </citation>
    <scope>NUCLEOTIDE SEQUENCE</scope>
    <source>
        <plasmid evidence="7">pLM20P4</plasmid>
    </source>
</reference>
<dbReference type="PANTHER" id="PTHR43725:SF53">
    <property type="entry name" value="UDP-ARABINOSE 4-EPIMERASE 1"/>
    <property type="match status" value="1"/>
</dbReference>
<dbReference type="InterPro" id="IPR001509">
    <property type="entry name" value="Epimerase_deHydtase"/>
</dbReference>
<organism evidence="7">
    <name type="scientific">Paracoccus yeei</name>
    <dbReference type="NCBI Taxonomy" id="147645"/>
    <lineage>
        <taxon>Bacteria</taxon>
        <taxon>Pseudomonadati</taxon>
        <taxon>Pseudomonadota</taxon>
        <taxon>Alphaproteobacteria</taxon>
        <taxon>Rhodobacterales</taxon>
        <taxon>Paracoccaceae</taxon>
        <taxon>Paracoccus</taxon>
    </lineage>
</organism>
<dbReference type="EMBL" id="KM659096">
    <property type="protein sequence ID" value="AJW30077.1"/>
    <property type="molecule type" value="Genomic_DNA"/>
</dbReference>
<comment type="similarity">
    <text evidence="2">Belongs to the NAD(P)-dependent epimerase/dehydratase family.</text>
</comment>